<evidence type="ECO:0000256" key="1">
    <source>
        <dbReference type="SAM" id="Phobius"/>
    </source>
</evidence>
<evidence type="ECO:0000313" key="2">
    <source>
        <dbReference type="EMBL" id="SDL85953.1"/>
    </source>
</evidence>
<reference evidence="2 3" key="1">
    <citation type="submission" date="2016-10" db="EMBL/GenBank/DDBJ databases">
        <authorList>
            <person name="de Groot N.N."/>
        </authorList>
    </citation>
    <scope>NUCLEOTIDE SEQUENCE [LARGE SCALE GENOMIC DNA]</scope>
    <source>
        <strain evidence="2 3">DSM 25294</strain>
    </source>
</reference>
<dbReference type="Pfam" id="PF20334">
    <property type="entry name" value="DUF6629"/>
    <property type="match status" value="1"/>
</dbReference>
<evidence type="ECO:0000313" key="3">
    <source>
        <dbReference type="Proteomes" id="UP000199382"/>
    </source>
</evidence>
<keyword evidence="1" id="KW-1133">Transmembrane helix</keyword>
<dbReference type="RefSeq" id="WP_093164651.1">
    <property type="nucleotide sequence ID" value="NZ_FNEK01000123.1"/>
</dbReference>
<feature type="transmembrane region" description="Helical" evidence="1">
    <location>
        <begin position="67"/>
        <end position="88"/>
    </location>
</feature>
<accession>A0A1G9NI02</accession>
<dbReference type="InterPro" id="IPR046737">
    <property type="entry name" value="DUF6629"/>
</dbReference>
<dbReference type="EMBL" id="FNEK01000123">
    <property type="protein sequence ID" value="SDL85953.1"/>
    <property type="molecule type" value="Genomic_DNA"/>
</dbReference>
<dbReference type="AlphaFoldDB" id="A0A1G9NI02"/>
<dbReference type="Proteomes" id="UP000199382">
    <property type="component" value="Unassembled WGS sequence"/>
</dbReference>
<keyword evidence="3" id="KW-1185">Reference proteome</keyword>
<protein>
    <submittedName>
        <fullName evidence="2">Uncharacterized protein</fullName>
    </submittedName>
</protein>
<sequence>MCFSAPASFAAGAVLISCSVATLHRAWRINAKFLPLAAFPLFFGMQQIAEGFLWLELDGSDSAPHSLSALAFLFFAYWFWPVWVPISVLVAETDLLRRRVFSVFTLLGVSGGAILYLPILENPADLQINLVRRSIRYVNPEMFSDEVTKTIARLIYTMIVCVPLLWSSHVMVRKFGLLILISVLIGFAVASHAFTSIWCFLAAGLSAYMVVVLNELARNPNPIRLHQS</sequence>
<feature type="transmembrane region" description="Helical" evidence="1">
    <location>
        <begin position="100"/>
        <end position="119"/>
    </location>
</feature>
<name>A0A1G9NI02_9RHOB</name>
<feature type="transmembrane region" description="Helical" evidence="1">
    <location>
        <begin position="150"/>
        <end position="168"/>
    </location>
</feature>
<keyword evidence="1" id="KW-0472">Membrane</keyword>
<feature type="transmembrane region" description="Helical" evidence="1">
    <location>
        <begin position="6"/>
        <end position="24"/>
    </location>
</feature>
<dbReference type="OrthoDB" id="8441457at2"/>
<feature type="transmembrane region" description="Helical" evidence="1">
    <location>
        <begin position="175"/>
        <end position="194"/>
    </location>
</feature>
<gene>
    <name evidence="2" type="ORF">SAMN04488026_11235</name>
</gene>
<proteinExistence type="predicted"/>
<keyword evidence="1" id="KW-0812">Transmembrane</keyword>
<feature type="transmembrane region" description="Helical" evidence="1">
    <location>
        <begin position="36"/>
        <end position="55"/>
    </location>
</feature>
<organism evidence="2 3">
    <name type="scientific">Aliiruegeria lutimaris</name>
    <dbReference type="NCBI Taxonomy" id="571298"/>
    <lineage>
        <taxon>Bacteria</taxon>
        <taxon>Pseudomonadati</taxon>
        <taxon>Pseudomonadota</taxon>
        <taxon>Alphaproteobacteria</taxon>
        <taxon>Rhodobacterales</taxon>
        <taxon>Roseobacteraceae</taxon>
        <taxon>Aliiruegeria</taxon>
    </lineage>
</organism>